<evidence type="ECO:0000256" key="6">
    <source>
        <dbReference type="ARBA" id="ARBA00022737"/>
    </source>
</evidence>
<keyword evidence="5 15" id="KW-0812">Transmembrane</keyword>
<keyword evidence="9 17" id="KW-0472">Membrane</keyword>
<dbReference type="GO" id="GO:0009755">
    <property type="term" value="P:hormone-mediated signaling pathway"/>
    <property type="evidence" value="ECO:0007669"/>
    <property type="project" value="TreeGrafter"/>
</dbReference>
<keyword evidence="11 15" id="KW-0675">Receptor</keyword>
<dbReference type="EMBL" id="VVIM01000003">
    <property type="protein sequence ID" value="KAB0801519.1"/>
    <property type="molecule type" value="Genomic_DNA"/>
</dbReference>
<feature type="region of interest" description="Disordered" evidence="16">
    <location>
        <begin position="711"/>
        <end position="732"/>
    </location>
</feature>
<dbReference type="InterPro" id="IPR003591">
    <property type="entry name" value="Leu-rich_rpt_typical-subtyp"/>
</dbReference>
<proteinExistence type="inferred from homology"/>
<feature type="transmembrane region" description="Helical" evidence="17">
    <location>
        <begin position="7"/>
        <end position="27"/>
    </location>
</feature>
<evidence type="ECO:0000256" key="7">
    <source>
        <dbReference type="ARBA" id="ARBA00022989"/>
    </source>
</evidence>
<dbReference type="InParanoid" id="A0A5N4AW07"/>
<dbReference type="PROSITE" id="PS01209">
    <property type="entry name" value="LDLRA_1"/>
    <property type="match status" value="1"/>
</dbReference>
<feature type="transmembrane region" description="Helical" evidence="17">
    <location>
        <begin position="583"/>
        <end position="610"/>
    </location>
</feature>
<dbReference type="PANTHER" id="PTHR24372">
    <property type="entry name" value="GLYCOPROTEIN HORMONE RECEPTOR"/>
    <property type="match status" value="1"/>
</dbReference>
<evidence type="ECO:0000256" key="4">
    <source>
        <dbReference type="ARBA" id="ARBA00022614"/>
    </source>
</evidence>
<evidence type="ECO:0000256" key="12">
    <source>
        <dbReference type="ARBA" id="ARBA00023180"/>
    </source>
</evidence>
<dbReference type="SMART" id="SM00369">
    <property type="entry name" value="LRR_TYP"/>
    <property type="match status" value="9"/>
</dbReference>
<dbReference type="GO" id="GO:0007189">
    <property type="term" value="P:adenylate cyclase-activating G protein-coupled receptor signaling pathway"/>
    <property type="evidence" value="ECO:0007669"/>
    <property type="project" value="TreeGrafter"/>
</dbReference>
<sequence>MHYWQIILVGSFVVIFVIIYAVTIFFWSKDTCPIGTFPCYNSTTCVPQRNVCNFHKDCTEGDDEDPALCANLSGSLNMISRTLSKSSAKKFDYHNLYPLCSLTGFPKGCLCILQFRIVCKNRNLTEIPIGISDNVSHLILSNNSIGVINPASIANYNLKVLHLEGNTLQTIAPQVFAQQTNMERLFLMKNNLQEIKRGSFDGLINLLWIFLNHNHLTYLEMDAFNDLRSLEWMDLSNNHLSLENETFPPLPQLLELFLSNNNVSRVQGRTFSQLTNLELLCLKNNVIRFVSVNSFMKLKNLRELNLYGNYLTQLPNKLFDSLSSLGSLYLGQNPLYYLPRHLFYKMENLQSLNLDGIEIENIDLSIFSTTPNLKSVYFKKYFYCTFAPRVRRCRPLSDGISSVDQLLAKPILRYAIWITCFVTCIGNAMVIYERMTSRDENKVLSLVIKNLAASDFIMGIYMVIIAGYDLKFRNIYNKVAHEWISSWPCTFAGVLAMVSSEVSVLLLVFMSVERFLIIAVPFGRFSSIDVKKCALILGCIWILGVGLAIIPVLQFYSSTKFYGLNALCLPLHTTQAYHVGWEYSAFIVLGINFVSLITITLVYCIMFISILRTRSATTLPRKDYEFAIRFFFIVFTNGCCWFPSVLVNVLLLLGKEISGDLHAWLVVFILPINSAINPILYTFTTPKYRFNSKKVLVFFNMISQSQRSSLEKTTQGQTVPSSGGAFLTSSSI</sequence>
<evidence type="ECO:0000256" key="10">
    <source>
        <dbReference type="ARBA" id="ARBA00023157"/>
    </source>
</evidence>
<feature type="transmembrane region" description="Helical" evidence="17">
    <location>
        <begin position="663"/>
        <end position="684"/>
    </location>
</feature>
<evidence type="ECO:0000256" key="5">
    <source>
        <dbReference type="ARBA" id="ARBA00022692"/>
    </source>
</evidence>
<dbReference type="InterPro" id="IPR017452">
    <property type="entry name" value="GPCR_Rhodpsn_7TM"/>
</dbReference>
<comment type="subcellular location">
    <subcellularLocation>
        <location evidence="1">Cell membrane</location>
        <topology evidence="1">Multi-pass membrane protein</topology>
    </subcellularLocation>
</comment>
<evidence type="ECO:0000256" key="8">
    <source>
        <dbReference type="ARBA" id="ARBA00023040"/>
    </source>
</evidence>
<evidence type="ECO:0000256" key="14">
    <source>
        <dbReference type="PROSITE-ProRule" id="PRU00124"/>
    </source>
</evidence>
<dbReference type="InterPro" id="IPR023415">
    <property type="entry name" value="LDLR_class-A_CS"/>
</dbReference>
<comment type="caution">
    <text evidence="14">Lacks conserved residue(s) required for the propagation of feature annotation.</text>
</comment>
<evidence type="ECO:0000256" key="17">
    <source>
        <dbReference type="SAM" id="Phobius"/>
    </source>
</evidence>
<dbReference type="InterPro" id="IPR002172">
    <property type="entry name" value="LDrepeatLR_classA_rpt"/>
</dbReference>
<dbReference type="Gene3D" id="1.20.1070.10">
    <property type="entry name" value="Rhodopsin 7-helix transmembrane proteins"/>
    <property type="match status" value="1"/>
</dbReference>
<dbReference type="PROSITE" id="PS50262">
    <property type="entry name" value="G_PROTEIN_RECEP_F1_2"/>
    <property type="match status" value="1"/>
</dbReference>
<evidence type="ECO:0000256" key="3">
    <source>
        <dbReference type="ARBA" id="ARBA00022475"/>
    </source>
</evidence>
<evidence type="ECO:0000256" key="1">
    <source>
        <dbReference type="ARBA" id="ARBA00004651"/>
    </source>
</evidence>
<dbReference type="GO" id="GO:0005886">
    <property type="term" value="C:plasma membrane"/>
    <property type="evidence" value="ECO:0007669"/>
    <property type="project" value="UniProtKB-SubCell"/>
</dbReference>
<evidence type="ECO:0000256" key="16">
    <source>
        <dbReference type="SAM" id="MobiDB-lite"/>
    </source>
</evidence>
<dbReference type="CDD" id="cd00112">
    <property type="entry name" value="LDLa"/>
    <property type="match status" value="1"/>
</dbReference>
<dbReference type="SUPFAM" id="SSF57424">
    <property type="entry name" value="LDL receptor-like module"/>
    <property type="match status" value="1"/>
</dbReference>
<dbReference type="PROSITE" id="PS50068">
    <property type="entry name" value="LDLRA_2"/>
    <property type="match status" value="1"/>
</dbReference>
<evidence type="ECO:0000256" key="15">
    <source>
        <dbReference type="RuleBase" id="RU000688"/>
    </source>
</evidence>
<dbReference type="PROSITE" id="PS00237">
    <property type="entry name" value="G_PROTEIN_RECEP_F1_1"/>
    <property type="match status" value="1"/>
</dbReference>
<feature type="domain" description="G-protein coupled receptors family 1 profile" evidence="18">
    <location>
        <begin position="426"/>
        <end position="681"/>
    </location>
</feature>
<evidence type="ECO:0000259" key="18">
    <source>
        <dbReference type="PROSITE" id="PS50262"/>
    </source>
</evidence>
<dbReference type="InterPro" id="IPR032675">
    <property type="entry name" value="LRR_dom_sf"/>
</dbReference>
<dbReference type="SMART" id="SM00192">
    <property type="entry name" value="LDLa"/>
    <property type="match status" value="1"/>
</dbReference>
<keyword evidence="13 15" id="KW-0807">Transducer</keyword>
<evidence type="ECO:0000256" key="11">
    <source>
        <dbReference type="ARBA" id="ARBA00023170"/>
    </source>
</evidence>
<keyword evidence="3" id="KW-1003">Cell membrane</keyword>
<dbReference type="SUPFAM" id="SSF52058">
    <property type="entry name" value="L domain-like"/>
    <property type="match status" value="1"/>
</dbReference>
<feature type="transmembrane region" description="Helical" evidence="17">
    <location>
        <begin position="443"/>
        <end position="464"/>
    </location>
</feature>
<dbReference type="OrthoDB" id="6022531at2759"/>
<evidence type="ECO:0000313" key="20">
    <source>
        <dbReference type="Proteomes" id="UP000327044"/>
    </source>
</evidence>
<dbReference type="InterPro" id="IPR036055">
    <property type="entry name" value="LDL_receptor-like_sf"/>
</dbReference>
<dbReference type="PROSITE" id="PS51450">
    <property type="entry name" value="LRR"/>
    <property type="match status" value="1"/>
</dbReference>
<evidence type="ECO:0000313" key="19">
    <source>
        <dbReference type="EMBL" id="KAB0801519.1"/>
    </source>
</evidence>
<dbReference type="FunCoup" id="A0A5N4AW07">
    <property type="interactions" value="59"/>
</dbReference>
<dbReference type="Pfam" id="PF13855">
    <property type="entry name" value="LRR_8"/>
    <property type="match status" value="2"/>
</dbReference>
<dbReference type="Pfam" id="PF00001">
    <property type="entry name" value="7tm_1"/>
    <property type="match status" value="1"/>
</dbReference>
<keyword evidence="7 17" id="KW-1133">Transmembrane helix</keyword>
<dbReference type="PANTHER" id="PTHR24372:SF80">
    <property type="entry name" value="FI21465P1-RELATED"/>
    <property type="match status" value="1"/>
</dbReference>
<name>A0A5N4AW07_PHOPY</name>
<comment type="caution">
    <text evidence="19">The sequence shown here is derived from an EMBL/GenBank/DDBJ whole genome shotgun (WGS) entry which is preliminary data.</text>
</comment>
<feature type="transmembrane region" description="Helical" evidence="17">
    <location>
        <begin position="533"/>
        <end position="556"/>
    </location>
</feature>
<keyword evidence="6" id="KW-0677">Repeat</keyword>
<accession>A0A5N4AW07</accession>
<keyword evidence="8 15" id="KW-0297">G-protein coupled receptor</keyword>
<organism evidence="19 20">
    <name type="scientific">Photinus pyralis</name>
    <name type="common">Common eastern firefly</name>
    <name type="synonym">Lampyris pyralis</name>
    <dbReference type="NCBI Taxonomy" id="7054"/>
    <lineage>
        <taxon>Eukaryota</taxon>
        <taxon>Metazoa</taxon>
        <taxon>Ecdysozoa</taxon>
        <taxon>Arthropoda</taxon>
        <taxon>Hexapoda</taxon>
        <taxon>Insecta</taxon>
        <taxon>Pterygota</taxon>
        <taxon>Neoptera</taxon>
        <taxon>Endopterygota</taxon>
        <taxon>Coleoptera</taxon>
        <taxon>Polyphaga</taxon>
        <taxon>Elateriformia</taxon>
        <taxon>Elateroidea</taxon>
        <taxon>Lampyridae</taxon>
        <taxon>Lampyrinae</taxon>
        <taxon>Photinus</taxon>
    </lineage>
</organism>
<gene>
    <name evidence="19" type="ORF">PPYR_05873</name>
</gene>
<evidence type="ECO:0000256" key="9">
    <source>
        <dbReference type="ARBA" id="ARBA00023136"/>
    </source>
</evidence>
<evidence type="ECO:0000256" key="2">
    <source>
        <dbReference type="ARBA" id="ARBA00010663"/>
    </source>
</evidence>
<comment type="similarity">
    <text evidence="2 15">Belongs to the G-protein coupled receptor 1 family.</text>
</comment>
<feature type="transmembrane region" description="Helical" evidence="17">
    <location>
        <begin position="411"/>
        <end position="431"/>
    </location>
</feature>
<keyword evidence="12" id="KW-0325">Glycoprotein</keyword>
<reference evidence="19 20" key="1">
    <citation type="journal article" date="2018" name="Elife">
        <title>Firefly genomes illuminate parallel origins of bioluminescence in beetles.</title>
        <authorList>
            <person name="Fallon T.R."/>
            <person name="Lower S.E."/>
            <person name="Chang C.H."/>
            <person name="Bessho-Uehara M."/>
            <person name="Martin G.J."/>
            <person name="Bewick A.J."/>
            <person name="Behringer M."/>
            <person name="Debat H.J."/>
            <person name="Wong I."/>
            <person name="Day J.C."/>
            <person name="Suvorov A."/>
            <person name="Silva C.J."/>
            <person name="Stanger-Hall K.F."/>
            <person name="Hall D.W."/>
            <person name="Schmitz R.J."/>
            <person name="Nelson D.R."/>
            <person name="Lewis S.M."/>
            <person name="Shigenobu S."/>
            <person name="Bybee S.M."/>
            <person name="Larracuente A.M."/>
            <person name="Oba Y."/>
            <person name="Weng J.K."/>
        </authorList>
    </citation>
    <scope>NUCLEOTIDE SEQUENCE [LARGE SCALE GENOMIC DNA]</scope>
    <source>
        <strain evidence="19">1611_PpyrPB1</strain>
        <tissue evidence="19">Whole body</tissue>
    </source>
</reference>
<keyword evidence="4" id="KW-0433">Leucine-rich repeat</keyword>
<dbReference type="AlphaFoldDB" id="A0A5N4AW07"/>
<evidence type="ECO:0000256" key="13">
    <source>
        <dbReference type="ARBA" id="ARBA00023224"/>
    </source>
</evidence>
<dbReference type="Gene3D" id="2.40.128.620">
    <property type="match status" value="1"/>
</dbReference>
<dbReference type="Proteomes" id="UP000327044">
    <property type="component" value="Unassembled WGS sequence"/>
</dbReference>
<keyword evidence="20" id="KW-1185">Reference proteome</keyword>
<dbReference type="PRINTS" id="PR01739">
    <property type="entry name" value="RELAXINR"/>
</dbReference>
<dbReference type="GO" id="GO:0008528">
    <property type="term" value="F:G protein-coupled peptide receptor activity"/>
    <property type="evidence" value="ECO:0007669"/>
    <property type="project" value="TreeGrafter"/>
</dbReference>
<dbReference type="SUPFAM" id="SSF81321">
    <property type="entry name" value="Family A G protein-coupled receptor-like"/>
    <property type="match status" value="1"/>
</dbReference>
<dbReference type="InterPro" id="IPR001611">
    <property type="entry name" value="Leu-rich_rpt"/>
</dbReference>
<dbReference type="InterPro" id="IPR000276">
    <property type="entry name" value="GPCR_Rhodpsn"/>
</dbReference>
<keyword evidence="10" id="KW-1015">Disulfide bond</keyword>
<dbReference type="PRINTS" id="PR00237">
    <property type="entry name" value="GPCRRHODOPSN"/>
</dbReference>
<feature type="transmembrane region" description="Helical" evidence="17">
    <location>
        <begin position="484"/>
        <end position="512"/>
    </location>
</feature>
<dbReference type="InterPro" id="IPR008112">
    <property type="entry name" value="Relaxin_rcpt"/>
</dbReference>
<feature type="transmembrane region" description="Helical" evidence="17">
    <location>
        <begin position="630"/>
        <end position="651"/>
    </location>
</feature>
<dbReference type="Gene3D" id="3.80.10.10">
    <property type="entry name" value="Ribonuclease Inhibitor"/>
    <property type="match status" value="2"/>
</dbReference>
<protein>
    <recommendedName>
        <fullName evidence="18">G-protein coupled receptors family 1 profile domain-containing protein</fullName>
    </recommendedName>
</protein>